<feature type="non-terminal residue" evidence="9">
    <location>
        <position position="1"/>
    </location>
</feature>
<sequence>DLDHPGFSDQVYRQRRKLIAEIAFQYRHGDPIPRVEYTAEEIATWDCCHELLGHVPMLADRTFAQFSQDIGLASLGASDEEIEKLSTLYWFTVEFGLCKQNGEVKAYGAGLLSSY</sequence>
<dbReference type="PANTHER" id="PTHR11473">
    <property type="entry name" value="AROMATIC AMINO ACID HYDROXYLASE"/>
    <property type="match status" value="1"/>
</dbReference>
<keyword evidence="6" id="KW-0503">Monooxygenase</keyword>
<evidence type="ECO:0000256" key="5">
    <source>
        <dbReference type="ARBA" id="ARBA00023004"/>
    </source>
</evidence>
<evidence type="ECO:0000256" key="3">
    <source>
        <dbReference type="ARBA" id="ARBA00022723"/>
    </source>
</evidence>
<feature type="non-terminal residue" evidence="9">
    <location>
        <position position="115"/>
    </location>
</feature>
<proteinExistence type="inferred from homology"/>
<keyword evidence="5 7" id="KW-0408">Iron</keyword>
<keyword evidence="3 7" id="KW-0479">Metal-binding</keyword>
<evidence type="ECO:0000256" key="4">
    <source>
        <dbReference type="ARBA" id="ARBA00023002"/>
    </source>
</evidence>
<evidence type="ECO:0000259" key="8">
    <source>
        <dbReference type="PROSITE" id="PS51410"/>
    </source>
</evidence>
<evidence type="ECO:0000256" key="7">
    <source>
        <dbReference type="PIRSR" id="PIRSR601273-2"/>
    </source>
</evidence>
<protein>
    <submittedName>
        <fullName evidence="9">TH isoform 8</fullName>
    </submittedName>
</protein>
<name>A0A2J8JV92_PANTR</name>
<organism evidence="9 10">
    <name type="scientific">Pan troglodytes</name>
    <name type="common">Chimpanzee</name>
    <dbReference type="NCBI Taxonomy" id="9598"/>
    <lineage>
        <taxon>Eukaryota</taxon>
        <taxon>Metazoa</taxon>
        <taxon>Chordata</taxon>
        <taxon>Craniata</taxon>
        <taxon>Vertebrata</taxon>
        <taxon>Euteleostomi</taxon>
        <taxon>Mammalia</taxon>
        <taxon>Eutheria</taxon>
        <taxon>Euarchontoglires</taxon>
        <taxon>Primates</taxon>
        <taxon>Haplorrhini</taxon>
        <taxon>Catarrhini</taxon>
        <taxon>Hominidae</taxon>
        <taxon>Pan</taxon>
    </lineage>
</organism>
<comment type="cofactor">
    <cofactor evidence="1 7">
        <name>Fe(2+)</name>
        <dbReference type="ChEBI" id="CHEBI:29033"/>
    </cofactor>
</comment>
<dbReference type="SUPFAM" id="SSF56534">
    <property type="entry name" value="Aromatic aminoacid monoxygenases, catalytic and oligomerization domains"/>
    <property type="match status" value="1"/>
</dbReference>
<accession>A0A2J8JV92</accession>
<dbReference type="PANTHER" id="PTHR11473:SF18">
    <property type="entry name" value="TYROSINE 3-MONOOXYGENASE"/>
    <property type="match status" value="1"/>
</dbReference>
<feature type="binding site" evidence="7">
    <location>
        <position position="94"/>
    </location>
    <ligand>
        <name>Fe cation</name>
        <dbReference type="ChEBI" id="CHEBI:24875"/>
    </ligand>
</feature>
<feature type="domain" description="Biopterin-dependent aromatic amino acid hydroxylase family profile" evidence="8">
    <location>
        <begin position="1"/>
        <end position="115"/>
    </location>
</feature>
<dbReference type="AlphaFoldDB" id="A0A2J8JV92"/>
<dbReference type="GO" id="GO:0009072">
    <property type="term" value="P:aromatic amino acid metabolic process"/>
    <property type="evidence" value="ECO:0007669"/>
    <property type="project" value="InterPro"/>
</dbReference>
<dbReference type="InterPro" id="IPR001273">
    <property type="entry name" value="ArAA_hydroxylase"/>
</dbReference>
<dbReference type="InterPro" id="IPR036329">
    <property type="entry name" value="Aro-AA_hydroxylase_C_sf"/>
</dbReference>
<dbReference type="EMBL" id="NBAG03000421">
    <property type="protein sequence ID" value="PNI26644.1"/>
    <property type="molecule type" value="Genomic_DNA"/>
</dbReference>
<feature type="binding site" evidence="7">
    <location>
        <position position="54"/>
    </location>
    <ligand>
        <name>Fe cation</name>
        <dbReference type="ChEBI" id="CHEBI:24875"/>
    </ligand>
</feature>
<dbReference type="Gene3D" id="1.10.800.10">
    <property type="entry name" value="Aromatic amino acid hydroxylase"/>
    <property type="match status" value="2"/>
</dbReference>
<evidence type="ECO:0000256" key="1">
    <source>
        <dbReference type="ARBA" id="ARBA00001954"/>
    </source>
</evidence>
<keyword evidence="4" id="KW-0560">Oxidoreductase</keyword>
<dbReference type="Proteomes" id="UP000236370">
    <property type="component" value="Unassembled WGS sequence"/>
</dbReference>
<evidence type="ECO:0000256" key="2">
    <source>
        <dbReference type="ARBA" id="ARBA00009712"/>
    </source>
</evidence>
<evidence type="ECO:0000256" key="6">
    <source>
        <dbReference type="ARBA" id="ARBA00023033"/>
    </source>
</evidence>
<reference evidence="9 10" key="1">
    <citation type="submission" date="2017-12" db="EMBL/GenBank/DDBJ databases">
        <title>High-resolution comparative analysis of great ape genomes.</title>
        <authorList>
            <person name="Pollen A."/>
            <person name="Hastie A."/>
            <person name="Hormozdiari F."/>
            <person name="Dougherty M."/>
            <person name="Liu R."/>
            <person name="Chaisson M."/>
            <person name="Hoppe E."/>
            <person name="Hill C."/>
            <person name="Pang A."/>
            <person name="Hillier L."/>
            <person name="Baker C."/>
            <person name="Armstrong J."/>
            <person name="Shendure J."/>
            <person name="Paten B."/>
            <person name="Wilson R."/>
            <person name="Chao H."/>
            <person name="Schneider V."/>
            <person name="Ventura M."/>
            <person name="Kronenberg Z."/>
            <person name="Murali S."/>
            <person name="Gordon D."/>
            <person name="Cantsilieris S."/>
            <person name="Munson K."/>
            <person name="Nelson B."/>
            <person name="Raja A."/>
            <person name="Underwood J."/>
            <person name="Diekhans M."/>
            <person name="Fiddes I."/>
            <person name="Haussler D."/>
            <person name="Eichler E."/>
        </authorList>
    </citation>
    <scope>NUCLEOTIDE SEQUENCE [LARGE SCALE GENOMIC DNA]</scope>
    <source>
        <strain evidence="9">Yerkes chimp pedigree #C0471</strain>
    </source>
</reference>
<gene>
    <name evidence="9" type="ORF">CK820_G0044076</name>
</gene>
<dbReference type="PROSITE" id="PS51410">
    <property type="entry name" value="BH4_AAA_HYDROXYL_2"/>
    <property type="match status" value="1"/>
</dbReference>
<evidence type="ECO:0000313" key="9">
    <source>
        <dbReference type="EMBL" id="PNI26644.1"/>
    </source>
</evidence>
<comment type="similarity">
    <text evidence="2">Belongs to the biopterin-dependent aromatic amino acid hydroxylase family.</text>
</comment>
<feature type="binding site" evidence="7">
    <location>
        <position position="49"/>
    </location>
    <ligand>
        <name>Fe cation</name>
        <dbReference type="ChEBI" id="CHEBI:24875"/>
    </ligand>
</feature>
<dbReference type="Pfam" id="PF00351">
    <property type="entry name" value="Biopterin_H"/>
    <property type="match status" value="2"/>
</dbReference>
<evidence type="ECO:0000313" key="10">
    <source>
        <dbReference type="Proteomes" id="UP000236370"/>
    </source>
</evidence>
<dbReference type="InterPro" id="IPR036951">
    <property type="entry name" value="ArAA_hydroxylase_sf"/>
</dbReference>
<dbReference type="GO" id="GO:0005506">
    <property type="term" value="F:iron ion binding"/>
    <property type="evidence" value="ECO:0007669"/>
    <property type="project" value="InterPro"/>
</dbReference>
<comment type="caution">
    <text evidence="9">The sequence shown here is derived from an EMBL/GenBank/DDBJ whole genome shotgun (WGS) entry which is preliminary data.</text>
</comment>
<dbReference type="InterPro" id="IPR019774">
    <property type="entry name" value="Aromatic-AA_hydroxylase_C"/>
</dbReference>
<dbReference type="GO" id="GO:0016714">
    <property type="term" value="F:oxidoreductase activity, acting on paired donors, with incorporation or reduction of molecular oxygen, reduced pteridine as one donor, and incorporation of one atom of oxygen"/>
    <property type="evidence" value="ECO:0007669"/>
    <property type="project" value="InterPro"/>
</dbReference>
<dbReference type="SMR" id="A0A2J8JV92"/>